<dbReference type="GO" id="GO:0005829">
    <property type="term" value="C:cytosol"/>
    <property type="evidence" value="ECO:0007669"/>
    <property type="project" value="TreeGrafter"/>
</dbReference>
<sequence>MATTVPEGYGDLLERPVVGVLSTVGADGVPNATPMWFQWDGTYLRFTHTKARKKIRNLQGNPNYSFVITDPDNPYRYLEVRGTLESVEDDPTGSFYVVLGKRYGNPDQEAPPDAADRVILSLNADYFGKK</sequence>
<dbReference type="STRING" id="526226.Gbro_3285"/>
<dbReference type="InterPro" id="IPR052019">
    <property type="entry name" value="F420H2_bilvrd_red/Heme_oxyg"/>
</dbReference>
<dbReference type="InterPro" id="IPR011576">
    <property type="entry name" value="Pyridox_Oxase_N"/>
</dbReference>
<dbReference type="SUPFAM" id="SSF50475">
    <property type="entry name" value="FMN-binding split barrel"/>
    <property type="match status" value="1"/>
</dbReference>
<keyword evidence="1" id="KW-0560">Oxidoreductase</keyword>
<reference evidence="4" key="1">
    <citation type="submission" date="2009-10" db="EMBL/GenBank/DDBJ databases">
        <title>The complete chromosome of Gordonia bronchialis DSM 43247.</title>
        <authorList>
            <consortium name="US DOE Joint Genome Institute (JGI-PGF)"/>
            <person name="Lucas S."/>
            <person name="Copeland A."/>
            <person name="Lapidus A."/>
            <person name="Glavina del Rio T."/>
            <person name="Dalin E."/>
            <person name="Tice H."/>
            <person name="Bruce D."/>
            <person name="Goodwin L."/>
            <person name="Pitluck S."/>
            <person name="Kyrpides N."/>
            <person name="Mavromatis K."/>
            <person name="Ivanova N."/>
            <person name="Ovchinnikova G."/>
            <person name="Saunders E."/>
            <person name="Brettin T."/>
            <person name="Detter J.C."/>
            <person name="Han C."/>
            <person name="Larimer F."/>
            <person name="Land M."/>
            <person name="Hauser L."/>
            <person name="Markowitz V."/>
            <person name="Cheng J.-F."/>
            <person name="Hugenholtz P."/>
            <person name="Woyke T."/>
            <person name="Wu D."/>
            <person name="Jando M."/>
            <person name="Schneider S."/>
            <person name="Goeker M."/>
            <person name="Klenk H.-P."/>
            <person name="Eisen J.A."/>
        </authorList>
    </citation>
    <scope>NUCLEOTIDE SEQUENCE [LARGE SCALE GENOMIC DNA]</scope>
    <source>
        <strain evidence="4">ATCC 25592 / DSM 43247 / BCRC 13721 / JCM 3198 / KCTC 3076 / NBRC 16047 / NCTC 10667</strain>
    </source>
</reference>
<name>D0LCZ6_GORB4</name>
<proteinExistence type="predicted"/>
<dbReference type="GO" id="GO:0070967">
    <property type="term" value="F:coenzyme F420 binding"/>
    <property type="evidence" value="ECO:0007669"/>
    <property type="project" value="TreeGrafter"/>
</dbReference>
<dbReference type="AlphaFoldDB" id="D0LCZ6"/>
<evidence type="ECO:0000313" key="4">
    <source>
        <dbReference type="Proteomes" id="UP000001219"/>
    </source>
</evidence>
<accession>D0LCZ6</accession>
<gene>
    <name evidence="3" type="ordered locus">Gbro_3285</name>
</gene>
<reference evidence="3 4" key="2">
    <citation type="journal article" date="2010" name="Stand. Genomic Sci.">
        <title>Complete genome sequence of Gordonia bronchialis type strain (3410).</title>
        <authorList>
            <person name="Ivanova N."/>
            <person name="Sikorski J."/>
            <person name="Jando M."/>
            <person name="Lapidus A."/>
            <person name="Nolan M."/>
            <person name="Lucas S."/>
            <person name="Del Rio T.G."/>
            <person name="Tice H."/>
            <person name="Copeland A."/>
            <person name="Cheng J.F."/>
            <person name="Chen F."/>
            <person name="Bruce D."/>
            <person name="Goodwin L."/>
            <person name="Pitluck S."/>
            <person name="Mavromatis K."/>
            <person name="Ovchinnikova G."/>
            <person name="Pati A."/>
            <person name="Chen A."/>
            <person name="Palaniappan K."/>
            <person name="Land M."/>
            <person name="Hauser L."/>
            <person name="Chang Y.J."/>
            <person name="Jeffries C.D."/>
            <person name="Chain P."/>
            <person name="Saunders E."/>
            <person name="Han C."/>
            <person name="Detter J.C."/>
            <person name="Brettin T."/>
            <person name="Rohde M."/>
            <person name="Goker M."/>
            <person name="Bristow J."/>
            <person name="Eisen J.A."/>
            <person name="Markowitz V."/>
            <person name="Hugenholtz P."/>
            <person name="Klenk H.P."/>
            <person name="Kyrpides N.C."/>
        </authorList>
    </citation>
    <scope>NUCLEOTIDE SEQUENCE [LARGE SCALE GENOMIC DNA]</scope>
    <source>
        <strain evidence="4">ATCC 25592 / DSM 43247 / BCRC 13721 / JCM 3198 / KCTC 3076 / NBRC 16047 / NCTC 10667</strain>
    </source>
</reference>
<dbReference type="Pfam" id="PF01243">
    <property type="entry name" value="PNPOx_N"/>
    <property type="match status" value="1"/>
</dbReference>
<feature type="domain" description="Pyridoxamine 5'-phosphate oxidase N-terminal" evidence="2">
    <location>
        <begin position="11"/>
        <end position="125"/>
    </location>
</feature>
<dbReference type="NCBIfam" id="TIGR03618">
    <property type="entry name" value="Rv1155_F420"/>
    <property type="match status" value="1"/>
</dbReference>
<dbReference type="InterPro" id="IPR012349">
    <property type="entry name" value="Split_barrel_FMN-bd"/>
</dbReference>
<evidence type="ECO:0000256" key="1">
    <source>
        <dbReference type="ARBA" id="ARBA00023002"/>
    </source>
</evidence>
<dbReference type="HOGENOM" id="CLU_123922_3_1_11"/>
<dbReference type="OrthoDB" id="162914at2"/>
<dbReference type="Gene3D" id="2.30.110.10">
    <property type="entry name" value="Electron Transport, Fmn-binding Protein, Chain A"/>
    <property type="match status" value="1"/>
</dbReference>
<dbReference type="PANTHER" id="PTHR35176:SF6">
    <property type="entry name" value="HEME OXYGENASE HI_0854-RELATED"/>
    <property type="match status" value="1"/>
</dbReference>
<dbReference type="RefSeq" id="WP_012835005.1">
    <property type="nucleotide sequence ID" value="NC_013441.1"/>
</dbReference>
<dbReference type="PANTHER" id="PTHR35176">
    <property type="entry name" value="HEME OXYGENASE HI_0854-RELATED"/>
    <property type="match status" value="1"/>
</dbReference>
<dbReference type="KEGG" id="gbr:Gbro_3285"/>
<evidence type="ECO:0000313" key="3">
    <source>
        <dbReference type="EMBL" id="ACY22489.1"/>
    </source>
</evidence>
<dbReference type="eggNOG" id="COG3576">
    <property type="taxonomic scope" value="Bacteria"/>
</dbReference>
<dbReference type="Proteomes" id="UP000001219">
    <property type="component" value="Chromosome"/>
</dbReference>
<dbReference type="InterPro" id="IPR019920">
    <property type="entry name" value="F420-binding_dom_put"/>
</dbReference>
<dbReference type="GO" id="GO:0016627">
    <property type="term" value="F:oxidoreductase activity, acting on the CH-CH group of donors"/>
    <property type="evidence" value="ECO:0007669"/>
    <property type="project" value="TreeGrafter"/>
</dbReference>
<protein>
    <submittedName>
        <fullName evidence="3">PPOX class putative F420-dependent enzyme</fullName>
    </submittedName>
</protein>
<dbReference type="EMBL" id="CP001802">
    <property type="protein sequence ID" value="ACY22489.1"/>
    <property type="molecule type" value="Genomic_DNA"/>
</dbReference>
<keyword evidence="4" id="KW-1185">Reference proteome</keyword>
<organism evidence="3 4">
    <name type="scientific">Gordonia bronchialis (strain ATCC 25592 / DSM 43247 / BCRC 13721 / JCM 3198 / KCTC 3076 / NBRC 16047 / NCTC 10667)</name>
    <name type="common">Rhodococcus bronchialis</name>
    <dbReference type="NCBI Taxonomy" id="526226"/>
    <lineage>
        <taxon>Bacteria</taxon>
        <taxon>Bacillati</taxon>
        <taxon>Actinomycetota</taxon>
        <taxon>Actinomycetes</taxon>
        <taxon>Mycobacteriales</taxon>
        <taxon>Gordoniaceae</taxon>
        <taxon>Gordonia</taxon>
    </lineage>
</organism>
<evidence type="ECO:0000259" key="2">
    <source>
        <dbReference type="Pfam" id="PF01243"/>
    </source>
</evidence>